<comment type="similarity">
    <text evidence="5 7 9">Belongs to the PTH family.</text>
</comment>
<comment type="catalytic activity">
    <reaction evidence="7 8">
        <text>an N-acyl-L-alpha-aminoacyl-tRNA + H2O = an N-acyl-L-amino acid + a tRNA + H(+)</text>
        <dbReference type="Rhea" id="RHEA:54448"/>
        <dbReference type="Rhea" id="RHEA-COMP:10123"/>
        <dbReference type="Rhea" id="RHEA-COMP:13883"/>
        <dbReference type="ChEBI" id="CHEBI:15377"/>
        <dbReference type="ChEBI" id="CHEBI:15378"/>
        <dbReference type="ChEBI" id="CHEBI:59874"/>
        <dbReference type="ChEBI" id="CHEBI:78442"/>
        <dbReference type="ChEBI" id="CHEBI:138191"/>
        <dbReference type="EC" id="3.1.1.29"/>
    </reaction>
</comment>
<feature type="binding site" evidence="7">
    <location>
        <position position="66"/>
    </location>
    <ligand>
        <name>tRNA</name>
        <dbReference type="ChEBI" id="CHEBI:17843"/>
    </ligand>
</feature>
<dbReference type="PROSITE" id="PS01195">
    <property type="entry name" value="PEPT_TRNA_HYDROL_1"/>
    <property type="match status" value="1"/>
</dbReference>
<dbReference type="CDD" id="cd00462">
    <property type="entry name" value="PTH"/>
    <property type="match status" value="1"/>
</dbReference>
<dbReference type="InterPro" id="IPR001328">
    <property type="entry name" value="Pept_tRNA_hydro"/>
</dbReference>
<dbReference type="InterPro" id="IPR018171">
    <property type="entry name" value="Pept_tRNA_hydro_CS"/>
</dbReference>
<reference evidence="11 12" key="1">
    <citation type="submission" date="2016-12" db="EMBL/GenBank/DDBJ databases">
        <title>Comparative genomics of Bartonella apis.</title>
        <authorList>
            <person name="Engel P."/>
        </authorList>
    </citation>
    <scope>NUCLEOTIDE SEQUENCE [LARGE SCALE GENOMIC DNA]</scope>
    <source>
        <strain evidence="11 12">PEB0149</strain>
    </source>
</reference>
<evidence type="ECO:0000256" key="6">
    <source>
        <dbReference type="ARBA" id="ARBA00050038"/>
    </source>
</evidence>
<feature type="site" description="Discriminates between blocked and unblocked aminoacyl-tRNA" evidence="7">
    <location>
        <position position="9"/>
    </location>
</feature>
<comment type="subcellular location">
    <subcellularLocation>
        <location evidence="7">Cytoplasm</location>
    </subcellularLocation>
</comment>
<dbReference type="PROSITE" id="PS01196">
    <property type="entry name" value="PEPT_TRNA_HYDROL_2"/>
    <property type="match status" value="1"/>
</dbReference>
<feature type="compositionally biased region" description="Basic residues" evidence="10">
    <location>
        <begin position="210"/>
        <end position="221"/>
    </location>
</feature>
<dbReference type="EC" id="3.1.1.29" evidence="1 7"/>
<dbReference type="NCBIfam" id="TIGR00447">
    <property type="entry name" value="pth"/>
    <property type="match status" value="1"/>
</dbReference>
<evidence type="ECO:0000256" key="7">
    <source>
        <dbReference type="HAMAP-Rule" id="MF_00083"/>
    </source>
</evidence>
<keyword evidence="12" id="KW-1185">Reference proteome</keyword>
<evidence type="ECO:0000256" key="2">
    <source>
        <dbReference type="ARBA" id="ARBA00022555"/>
    </source>
</evidence>
<dbReference type="GO" id="GO:0006515">
    <property type="term" value="P:protein quality control for misfolded or incompletely synthesized proteins"/>
    <property type="evidence" value="ECO:0007669"/>
    <property type="project" value="UniProtKB-UniRule"/>
</dbReference>
<feature type="binding site" evidence="7">
    <location>
        <position position="14"/>
    </location>
    <ligand>
        <name>tRNA</name>
        <dbReference type="ChEBI" id="CHEBI:17843"/>
    </ligand>
</feature>
<feature type="binding site" evidence="7">
    <location>
        <position position="112"/>
    </location>
    <ligand>
        <name>tRNA</name>
        <dbReference type="ChEBI" id="CHEBI:17843"/>
    </ligand>
</feature>
<sequence length="243" mass="27004">MLLIAGLGNPGIEYQDNRHNIGFMAVDEINRKYKFSSWNKKFNALISSGTIEGEKVLLLKPQTYMNLSGQAVGEAMRFYKLQPENIIVIHDELDLVPGKLRVKTGGSSGGHNGIKSIDAHCGNNYRRIRIGIGHPPSKEQVTNHVLGNFSKADHEWLDPLLQSLADNLGLLVNGKDSLFMNRISLAHESETINEHKTGNEHKTAGDKPKSQSHIRQARPHKAKELPATGPMADMLKKLFKNND</sequence>
<evidence type="ECO:0000256" key="8">
    <source>
        <dbReference type="RuleBase" id="RU000673"/>
    </source>
</evidence>
<dbReference type="GO" id="GO:0004045">
    <property type="term" value="F:peptidyl-tRNA hydrolase activity"/>
    <property type="evidence" value="ECO:0007669"/>
    <property type="project" value="UniProtKB-UniRule"/>
</dbReference>
<dbReference type="FunFam" id="3.40.50.1470:FF:000001">
    <property type="entry name" value="Peptidyl-tRNA hydrolase"/>
    <property type="match status" value="1"/>
</dbReference>
<evidence type="ECO:0000313" key="12">
    <source>
        <dbReference type="Proteomes" id="UP000187344"/>
    </source>
</evidence>
<keyword evidence="4 7" id="KW-0694">RNA-binding</keyword>
<dbReference type="Proteomes" id="UP000187344">
    <property type="component" value="Unassembled WGS sequence"/>
</dbReference>
<evidence type="ECO:0000256" key="10">
    <source>
        <dbReference type="SAM" id="MobiDB-lite"/>
    </source>
</evidence>
<dbReference type="GO" id="GO:0000049">
    <property type="term" value="F:tRNA binding"/>
    <property type="evidence" value="ECO:0007669"/>
    <property type="project" value="UniProtKB-UniRule"/>
</dbReference>
<comment type="function">
    <text evidence="7">Hydrolyzes ribosome-free peptidyl-tRNAs (with 1 or more amino acids incorporated), which drop off the ribosome during protein synthesis, or as a result of ribosome stalling.</text>
</comment>
<comment type="caution">
    <text evidence="11">The sequence shown here is derived from an EMBL/GenBank/DDBJ whole genome shotgun (WGS) entry which is preliminary data.</text>
</comment>
<evidence type="ECO:0000256" key="3">
    <source>
        <dbReference type="ARBA" id="ARBA00022801"/>
    </source>
</evidence>
<dbReference type="HAMAP" id="MF_00083">
    <property type="entry name" value="Pept_tRNA_hydro_bact"/>
    <property type="match status" value="1"/>
</dbReference>
<dbReference type="PANTHER" id="PTHR17224:SF1">
    <property type="entry name" value="PEPTIDYL-TRNA HYDROLASE"/>
    <property type="match status" value="1"/>
</dbReference>
<keyword evidence="3 7" id="KW-0378">Hydrolase</keyword>
<dbReference type="Pfam" id="PF01195">
    <property type="entry name" value="Pept_tRNA_hydro"/>
    <property type="match status" value="1"/>
</dbReference>
<evidence type="ECO:0000256" key="1">
    <source>
        <dbReference type="ARBA" id="ARBA00013260"/>
    </source>
</evidence>
<feature type="compositionally biased region" description="Basic and acidic residues" evidence="10">
    <location>
        <begin position="190"/>
        <end position="209"/>
    </location>
</feature>
<dbReference type="OrthoDB" id="9800507at2"/>
<dbReference type="SUPFAM" id="SSF53178">
    <property type="entry name" value="Peptidyl-tRNA hydrolase-like"/>
    <property type="match status" value="1"/>
</dbReference>
<comment type="subunit">
    <text evidence="7">Monomer.</text>
</comment>
<feature type="region of interest" description="Disordered" evidence="10">
    <location>
        <begin position="190"/>
        <end position="233"/>
    </location>
</feature>
<feature type="binding site" evidence="7">
    <location>
        <position position="64"/>
    </location>
    <ligand>
        <name>tRNA</name>
        <dbReference type="ChEBI" id="CHEBI:17843"/>
    </ligand>
</feature>
<comment type="function">
    <text evidence="7">Catalyzes the release of premature peptidyl moieties from peptidyl-tRNA molecules trapped in stalled 50S ribosomal subunits, and thus maintains levels of free tRNAs and 50S ribosomes.</text>
</comment>
<feature type="active site" description="Proton acceptor" evidence="7">
    <location>
        <position position="19"/>
    </location>
</feature>
<feature type="site" description="Stabilizes the basic form of H active site to accept a proton" evidence="7">
    <location>
        <position position="91"/>
    </location>
</feature>
<dbReference type="EMBL" id="LXYT01000001">
    <property type="protein sequence ID" value="OLY43744.1"/>
    <property type="molecule type" value="Genomic_DNA"/>
</dbReference>
<dbReference type="GO" id="GO:0072344">
    <property type="term" value="P:rescue of stalled ribosome"/>
    <property type="evidence" value="ECO:0007669"/>
    <property type="project" value="UniProtKB-UniRule"/>
</dbReference>
<dbReference type="PANTHER" id="PTHR17224">
    <property type="entry name" value="PEPTIDYL-TRNA HYDROLASE"/>
    <property type="match status" value="1"/>
</dbReference>
<dbReference type="RefSeq" id="WP_075868910.1">
    <property type="nucleotide sequence ID" value="NZ_CAMLCQ010000044.1"/>
</dbReference>
<evidence type="ECO:0000313" key="11">
    <source>
        <dbReference type="EMBL" id="OLY43744.1"/>
    </source>
</evidence>
<organism evidence="11 12">
    <name type="scientific">Bartonella apis</name>
    <dbReference type="NCBI Taxonomy" id="1686310"/>
    <lineage>
        <taxon>Bacteria</taxon>
        <taxon>Pseudomonadati</taxon>
        <taxon>Pseudomonadota</taxon>
        <taxon>Alphaproteobacteria</taxon>
        <taxon>Hyphomicrobiales</taxon>
        <taxon>Bartonellaceae</taxon>
        <taxon>Bartonella</taxon>
    </lineage>
</organism>
<dbReference type="Gene3D" id="3.40.50.1470">
    <property type="entry name" value="Peptidyl-tRNA hydrolase"/>
    <property type="match status" value="1"/>
</dbReference>
<evidence type="ECO:0000256" key="4">
    <source>
        <dbReference type="ARBA" id="ARBA00022884"/>
    </source>
</evidence>
<name>A0A1R0F9S8_9HYPH</name>
<gene>
    <name evidence="7" type="primary">pth</name>
    <name evidence="11" type="ORF">PEB0149_011790</name>
</gene>
<proteinExistence type="inferred from homology"/>
<keyword evidence="7" id="KW-0963">Cytoplasm</keyword>
<dbReference type="InterPro" id="IPR036416">
    <property type="entry name" value="Pept_tRNA_hydro_sf"/>
</dbReference>
<keyword evidence="2 7" id="KW-0820">tRNA-binding</keyword>
<dbReference type="AlphaFoldDB" id="A0A1R0F9S8"/>
<evidence type="ECO:0000256" key="9">
    <source>
        <dbReference type="RuleBase" id="RU004320"/>
    </source>
</evidence>
<evidence type="ECO:0000256" key="5">
    <source>
        <dbReference type="ARBA" id="ARBA00038063"/>
    </source>
</evidence>
<protein>
    <recommendedName>
        <fullName evidence="6 7">Peptidyl-tRNA hydrolase</fullName>
        <shortName evidence="7">Pth</shortName>
        <ecNumber evidence="1 7">3.1.1.29</ecNumber>
    </recommendedName>
</protein>
<accession>A0A1R0F9S8</accession>
<dbReference type="GO" id="GO:0005737">
    <property type="term" value="C:cytoplasm"/>
    <property type="evidence" value="ECO:0007669"/>
    <property type="project" value="UniProtKB-SubCell"/>
</dbReference>